<comment type="caution">
    <text evidence="2">The sequence shown here is derived from an EMBL/GenBank/DDBJ whole genome shotgun (WGS) entry which is preliminary data.</text>
</comment>
<accession>A0A0I9TMA9</accession>
<dbReference type="RefSeq" id="WP_047315345.1">
    <property type="nucleotide sequence ID" value="NZ_LDPQ01000012.1"/>
</dbReference>
<proteinExistence type="predicted"/>
<feature type="region of interest" description="Disordered" evidence="1">
    <location>
        <begin position="43"/>
        <end position="67"/>
    </location>
</feature>
<organism evidence="2 3">
    <name type="scientific">Mycobacterium haemophilum</name>
    <dbReference type="NCBI Taxonomy" id="29311"/>
    <lineage>
        <taxon>Bacteria</taxon>
        <taxon>Bacillati</taxon>
        <taxon>Actinomycetota</taxon>
        <taxon>Actinomycetes</taxon>
        <taxon>Mycobacteriales</taxon>
        <taxon>Mycobacteriaceae</taxon>
        <taxon>Mycobacterium</taxon>
    </lineage>
</organism>
<dbReference type="EMBL" id="LDPR01000011">
    <property type="protein sequence ID" value="KLO35971.1"/>
    <property type="molecule type" value="Genomic_DNA"/>
</dbReference>
<protein>
    <submittedName>
        <fullName evidence="2">Uncharacterized protein</fullName>
    </submittedName>
</protein>
<reference evidence="2 3" key="1">
    <citation type="submission" date="2015-05" db="EMBL/GenBank/DDBJ databases">
        <title>Genome sequence of Mycobacterium haemophilum.</title>
        <authorList>
            <person name="Greninger A.L."/>
            <person name="Cunningham G."/>
            <person name="Miller S."/>
        </authorList>
    </citation>
    <scope>NUCLEOTIDE SEQUENCE [LARGE SCALE GENOMIC DNA]</scope>
    <source>
        <strain evidence="3">UC1</strain>
    </source>
</reference>
<evidence type="ECO:0000256" key="1">
    <source>
        <dbReference type="SAM" id="MobiDB-lite"/>
    </source>
</evidence>
<gene>
    <name evidence="2" type="ORF">ABH38_13910</name>
</gene>
<evidence type="ECO:0000313" key="3">
    <source>
        <dbReference type="Proteomes" id="UP000036334"/>
    </source>
</evidence>
<dbReference type="AlphaFoldDB" id="A0A0I9TMA9"/>
<dbReference type="Proteomes" id="UP000036334">
    <property type="component" value="Unassembled WGS sequence"/>
</dbReference>
<sequence>MTEGVGVTDMYDTTQPGGREARQDADISSPAAVERIWRDARAEARQESVDRERRAARGRVPFGFSDR</sequence>
<feature type="compositionally biased region" description="Basic and acidic residues" evidence="1">
    <location>
        <begin position="43"/>
        <end position="55"/>
    </location>
</feature>
<name>A0A0I9TMA9_9MYCO</name>
<keyword evidence="3" id="KW-1185">Reference proteome</keyword>
<feature type="region of interest" description="Disordered" evidence="1">
    <location>
        <begin position="1"/>
        <end position="29"/>
    </location>
</feature>
<evidence type="ECO:0000313" key="2">
    <source>
        <dbReference type="EMBL" id="KLO35971.1"/>
    </source>
</evidence>
<dbReference type="PATRIC" id="fig|29311.18.peg.954"/>